<organism evidence="4 5">
    <name type="scientific">Rouxiella aceris</name>
    <dbReference type="NCBI Taxonomy" id="2703884"/>
    <lineage>
        <taxon>Bacteria</taxon>
        <taxon>Pseudomonadati</taxon>
        <taxon>Pseudomonadota</taxon>
        <taxon>Gammaproteobacteria</taxon>
        <taxon>Enterobacterales</taxon>
        <taxon>Yersiniaceae</taxon>
        <taxon>Rouxiella</taxon>
    </lineage>
</organism>
<proteinExistence type="predicted"/>
<reference evidence="4 5" key="1">
    <citation type="submission" date="2020-01" db="EMBL/GenBank/DDBJ databases">
        <authorList>
            <person name="Lee S.D."/>
        </authorList>
    </citation>
    <scope>NUCLEOTIDE SEQUENCE [LARGE SCALE GENOMIC DNA]</scope>
    <source>
        <strain evidence="4 5">SAP-1</strain>
    </source>
</reference>
<gene>
    <name evidence="4" type="ORF">GW590_08495</name>
</gene>
<evidence type="ECO:0008006" key="6">
    <source>
        <dbReference type="Google" id="ProtNLM"/>
    </source>
</evidence>
<accession>A0A848MIW7</accession>
<keyword evidence="1 2" id="KW-1015">Disulfide bond</keyword>
<evidence type="ECO:0000256" key="2">
    <source>
        <dbReference type="PROSITE-ProRule" id="PRU01323"/>
    </source>
</evidence>
<evidence type="ECO:0000256" key="3">
    <source>
        <dbReference type="SAM" id="SignalP"/>
    </source>
</evidence>
<reference evidence="4 5" key="2">
    <citation type="submission" date="2020-06" db="EMBL/GenBank/DDBJ databases">
        <title>Polyphasic characterization of a Rahnella strain isolated from tree sap.</title>
        <authorList>
            <person name="Kim I.S."/>
        </authorList>
    </citation>
    <scope>NUCLEOTIDE SEQUENCE [LARGE SCALE GENOMIC DNA]</scope>
    <source>
        <strain evidence="4 5">SAP-1</strain>
    </source>
</reference>
<keyword evidence="5" id="KW-1185">Reference proteome</keyword>
<feature type="signal peptide" evidence="3">
    <location>
        <begin position="1"/>
        <end position="20"/>
    </location>
</feature>
<dbReference type="InterPro" id="IPR025603">
    <property type="entry name" value="YebF/ColM_immunity"/>
</dbReference>
<name>A0A848MIW7_9GAMM</name>
<evidence type="ECO:0000313" key="4">
    <source>
        <dbReference type="EMBL" id="NMP26902.1"/>
    </source>
</evidence>
<protein>
    <recommendedName>
        <fullName evidence="6">Protein YebF</fullName>
    </recommendedName>
</protein>
<feature type="chain" id="PRO_5033035269" description="Protein YebF" evidence="3">
    <location>
        <begin position="21"/>
        <end position="117"/>
    </location>
</feature>
<dbReference type="AlphaFoldDB" id="A0A848MIW7"/>
<sequence>MVSGLVAALGLGVVSLPARAADSQDRSGKIAPCANASQDEIAALVKRDYLQNRITRWQSDKTLFGTQAPVVWVVASSITGSAGDWQVPLKVSGNKTQKTYNVRLNCQAGEINYGQPQ</sequence>
<comment type="caution">
    <text evidence="4">The sequence shown here is derived from an EMBL/GenBank/DDBJ whole genome shotgun (WGS) entry which is preliminary data.</text>
</comment>
<dbReference type="InterPro" id="IPR038703">
    <property type="entry name" value="YebF/Cmi_sf"/>
</dbReference>
<dbReference type="EMBL" id="JAADJU010000004">
    <property type="protein sequence ID" value="NMP26902.1"/>
    <property type="molecule type" value="Genomic_DNA"/>
</dbReference>
<keyword evidence="3" id="KW-0732">Signal</keyword>
<dbReference type="PROSITE" id="PS51979">
    <property type="entry name" value="YEBF_CMI"/>
    <property type="match status" value="1"/>
</dbReference>
<dbReference type="Pfam" id="PF13995">
    <property type="entry name" value="YebF"/>
    <property type="match status" value="1"/>
</dbReference>
<dbReference type="Gene3D" id="3.10.450.300">
    <property type="entry name" value="YebF/Colicin-M immunity protein"/>
    <property type="match status" value="1"/>
</dbReference>
<dbReference type="NCBIfam" id="NF041240">
    <property type="entry name" value="YebF_not_Cmi"/>
    <property type="match status" value="1"/>
</dbReference>
<feature type="disulfide bond" evidence="2">
    <location>
        <begin position="33"/>
        <end position="106"/>
    </location>
</feature>
<evidence type="ECO:0000256" key="1">
    <source>
        <dbReference type="ARBA" id="ARBA00023157"/>
    </source>
</evidence>
<evidence type="ECO:0000313" key="5">
    <source>
        <dbReference type="Proteomes" id="UP000585363"/>
    </source>
</evidence>
<dbReference type="Proteomes" id="UP000585363">
    <property type="component" value="Unassembled WGS sequence"/>
</dbReference>